<name>A0A1S4FI48_AEDAE</name>
<reference evidence="1" key="2">
    <citation type="submission" date="2020-05" db="UniProtKB">
        <authorList>
            <consortium name="EnsemblMetazoa"/>
        </authorList>
    </citation>
    <scope>IDENTIFICATION</scope>
    <source>
        <strain evidence="1">LVP_AGWG</strain>
    </source>
</reference>
<keyword evidence="2" id="KW-1185">Reference proteome</keyword>
<reference evidence="1 2" key="1">
    <citation type="submission" date="2017-06" db="EMBL/GenBank/DDBJ databases">
        <title>Aedes aegypti genome working group (AGWG) sequencing and assembly.</title>
        <authorList>
            <consortium name="Aedes aegypti Genome Working Group (AGWG)"/>
            <person name="Matthews B.J."/>
        </authorList>
    </citation>
    <scope>NUCLEOTIDE SEQUENCE [LARGE SCALE GENOMIC DNA]</scope>
    <source>
        <strain evidence="1 2">LVP_AGWG</strain>
    </source>
</reference>
<dbReference type="OrthoDB" id="7767267at2759"/>
<dbReference type="Proteomes" id="UP000008820">
    <property type="component" value="Chromosome 2"/>
</dbReference>
<dbReference type="EnsemblMetazoa" id="AAEL007986-RA">
    <property type="protein sequence ID" value="AAEL007986-PA"/>
    <property type="gene ID" value="AAEL007986"/>
</dbReference>
<dbReference type="InParanoid" id="A0A1S4FI48"/>
<evidence type="ECO:0000313" key="1">
    <source>
        <dbReference type="EnsemblMetazoa" id="AAEL007986-PA"/>
    </source>
</evidence>
<evidence type="ECO:0000313" key="2">
    <source>
        <dbReference type="Proteomes" id="UP000008820"/>
    </source>
</evidence>
<dbReference type="VEuPathDB" id="VectorBase:AAEL007986"/>
<organism evidence="1 2">
    <name type="scientific">Aedes aegypti</name>
    <name type="common">Yellowfever mosquito</name>
    <name type="synonym">Culex aegypti</name>
    <dbReference type="NCBI Taxonomy" id="7159"/>
    <lineage>
        <taxon>Eukaryota</taxon>
        <taxon>Metazoa</taxon>
        <taxon>Ecdysozoa</taxon>
        <taxon>Arthropoda</taxon>
        <taxon>Hexapoda</taxon>
        <taxon>Insecta</taxon>
        <taxon>Pterygota</taxon>
        <taxon>Neoptera</taxon>
        <taxon>Endopterygota</taxon>
        <taxon>Diptera</taxon>
        <taxon>Nematocera</taxon>
        <taxon>Culicoidea</taxon>
        <taxon>Culicidae</taxon>
        <taxon>Culicinae</taxon>
        <taxon>Aedini</taxon>
        <taxon>Aedes</taxon>
        <taxon>Stegomyia</taxon>
    </lineage>
</organism>
<proteinExistence type="predicted"/>
<sequence>MELQAIVVALSAMLLIVAAESDINATEVEKAIHQQSEAFLESIYAAAGESQPDGSMDVIEELITAAAPESIRQDVAKELKADGNGALSDGLKERINHYVLQWSLQYVPEDLQKDVSEALEEYQTTGRVSNNKERNERVRRYLAVLSNGRNKRGFWGKLFKTIFGFISG</sequence>
<protein>
    <submittedName>
        <fullName evidence="1">Uncharacterized protein</fullName>
    </submittedName>
</protein>
<gene>
    <name evidence="1" type="primary">5569903</name>
</gene>
<accession>A0A1S4FI48</accession>
<dbReference type="AlphaFoldDB" id="A0A1S4FI48"/>